<comment type="caution">
    <text evidence="1">The sequence shown here is derived from an EMBL/GenBank/DDBJ whole genome shotgun (WGS) entry which is preliminary data.</text>
</comment>
<dbReference type="Proteomes" id="UP001596201">
    <property type="component" value="Unassembled WGS sequence"/>
</dbReference>
<protein>
    <submittedName>
        <fullName evidence="1">Uncharacterized protein</fullName>
    </submittedName>
</protein>
<keyword evidence="2" id="KW-1185">Reference proteome</keyword>
<dbReference type="AlphaFoldDB" id="A0ABD5RBN9"/>
<gene>
    <name evidence="1" type="ORF">ACFPJ5_09150</name>
</gene>
<accession>A0ABD5RBN9</accession>
<proteinExistence type="predicted"/>
<dbReference type="EMBL" id="JBHSKX010000001">
    <property type="protein sequence ID" value="MFC5367107.1"/>
    <property type="molecule type" value="Genomic_DNA"/>
</dbReference>
<dbReference type="RefSeq" id="WP_264475159.1">
    <property type="nucleotide sequence ID" value="NZ_JAJCVJ010000004.1"/>
</dbReference>
<evidence type="ECO:0000313" key="2">
    <source>
        <dbReference type="Proteomes" id="UP001596201"/>
    </source>
</evidence>
<reference evidence="1 2" key="1">
    <citation type="journal article" date="2019" name="Int. J. Syst. Evol. Microbiol.">
        <title>The Global Catalogue of Microorganisms (GCM) 10K type strain sequencing project: providing services to taxonomists for standard genome sequencing and annotation.</title>
        <authorList>
            <consortium name="The Broad Institute Genomics Platform"/>
            <consortium name="The Broad Institute Genome Sequencing Center for Infectious Disease"/>
            <person name="Wu L."/>
            <person name="Ma J."/>
        </authorList>
    </citation>
    <scope>NUCLEOTIDE SEQUENCE [LARGE SCALE GENOMIC DNA]</scope>
    <source>
        <strain evidence="1 2">CGMCC 1.12237</strain>
    </source>
</reference>
<organism evidence="1 2">
    <name type="scientific">Salinirubrum litoreum</name>
    <dbReference type="NCBI Taxonomy" id="1126234"/>
    <lineage>
        <taxon>Archaea</taxon>
        <taxon>Methanobacteriati</taxon>
        <taxon>Methanobacteriota</taxon>
        <taxon>Stenosarchaea group</taxon>
        <taxon>Halobacteria</taxon>
        <taxon>Halobacteriales</taxon>
        <taxon>Haloferacaceae</taxon>
        <taxon>Salinirubrum</taxon>
    </lineage>
</organism>
<name>A0ABD5RBN9_9EURY</name>
<evidence type="ECO:0000313" key="1">
    <source>
        <dbReference type="EMBL" id="MFC5367107.1"/>
    </source>
</evidence>
<sequence length="42" mass="4354">MKTTAKTTLKNHPRLLQALVTLTTLALLAMPVVAGSHSGNGP</sequence>